<feature type="region of interest" description="Disordered" evidence="2">
    <location>
        <begin position="173"/>
        <end position="194"/>
    </location>
</feature>
<feature type="region of interest" description="Disordered" evidence="2">
    <location>
        <begin position="1051"/>
        <end position="1085"/>
    </location>
</feature>
<feature type="region of interest" description="Disordered" evidence="2">
    <location>
        <begin position="1622"/>
        <end position="1644"/>
    </location>
</feature>
<name>A0A2X0LWL4_9BASI</name>
<sequence>MTSAILSSSQTIPTPAQYSPQNPTNANAVAGPSNLHQHHPVRSDLEQLPGSDDIVDAMPTSTTNNTNTTYLTRRLSRSRPRTSFHARSSSAENQPPPPIRSSPSKACLNDDSAPSGSSYRFPLAKISTTLEHLPPLDQTAASSPLADTSGLSDGEPLIAHLDAIALERDRLGRHRLRTNSSEQRSTPPPTSPREMLDFADFVSETFRLQDSSAQETNAGAGTAPMEHHIDGGVDYLIPMQRGSFQLAEALTPVQNHTTYQFPRFETMSSLPIFPDMVPRTPRTSSLHATDLQRLISSQSCDGRSIDLIDFESPSRKSLVVTTGSTPSAASTISTAVELSPLHTAHQLSDHGPNSAPPTPSSVTGSLTNSIPFPGSAASRTIPLPSIRAESTDPHEGEVEASSDDGHPPPMADHSMDDNEEALDDEEDAEDLTEDEEDEDPDSHPLYVLLSSSAIPVLRSAWDAATLILVPPRRTLPSLEALTPRRQSAAPAFEFVRGGKGVAGEQAGRDVEKERQMSITYVALHAFKPLENDEDAAPGTTSWRSVIASEEGHCRARLIPGQGTALIDWVEMPGPTQVINSAQSTSSFASSGSDNGSKNESTQARSPRSPTAAVVSPARSSFSLITPVKSLRIIAETTIYRRPRQIISATNPPPAPSTLSASTNSTLGKSSGSSSLHKSGFRTPKWFKRSISSAIPTLKTWPERTDADLNPPSFVTPTLASVRETSKSGPMLERVRVLALGGGIVMRRGSISASTTSQRRTLHGTSVPSDPEPIIRTSASSISLRLFGTDSPHDSNNRSQSSLALSRHPTFELVGETTSSQGHGAPSTRRRAGSMSSTRSARSWRSAFGIVAVGANGMMRGEFLADLAFLASPPPQLAGLAPVFASTLEYIRALVREFEGGVAYIRGLEPYLIQRIRKGIFDRIWQQIVRDLDADEELRTWLVSEEHATNLRLLIENVIIGLLYRKLYTSSILPHFSPEDATLNSIISTYQERQVLPTDLGVHFESAEPLANGALKTAITILQDLKETSEVATKVPDKVAQLWVLSAATLTTRRPGPASTSGRDDRSKSPSPSPASTAGPTIQKPFSITDAGAATRPLRGVRTPLGCVTIIAESLQAMVHAIETLQGGSRLAPDDLIPLFSWVIVKAGVENLESLLFFVKTFRLSESLPSHLDWSFVNFQAALAFLLSDPLHCLPEPPAMSTPTPFFGIKSADASTVARTRRLSLQQYRPTHAGISPPSSPKSVRGTGAGWYSPGTTSVNREQSTSPTASLPFPNYARERRLSWQQASKAPKRVSVTLDADPMLPPRSDRLTSAEEMPPPSWKLPPSSRNRHHVDSGDSVTPQSETSEDGDASAATRHLRALSLASLSSEGGTPDSRSRLALPLEGMSRDRIRVPSLSRSYSALAMMTRPPAGGGGDMSFGLSSTDMRRSESEGSPVVPDRSTYADRWSLWGALPSSTTTSNAPSSQRAVSPFTSENASGQAPPLSYDAHSQSWWSWGGGLSAGALYPTSQLAAPLYPVANDASTHLRRLRRFSASTAEILAERPAHLVDQVVSQSNSSSSIRLAAILQNKTSETDMLPLARPRPRSTMSVSSIGSNASFVLSSESEETSSVPAAALASTLTPSIVAPPPPRRKSTRSRTWRELPTSNLAGAPLAPCLDSTSIVSIPRAEVFASIEANLVAPNPSSNAALSSNEPRSSFDTSRSVSFELTRSPEGSQPTSPCLDDPPTTTTTATTSTLTVPLMT</sequence>
<feature type="region of interest" description="Disordered" evidence="2">
    <location>
        <begin position="644"/>
        <end position="678"/>
    </location>
</feature>
<dbReference type="SUPFAM" id="SSF109993">
    <property type="entry name" value="VPS9 domain"/>
    <property type="match status" value="1"/>
</dbReference>
<feature type="compositionally biased region" description="Polar residues" evidence="2">
    <location>
        <begin position="1695"/>
        <end position="1716"/>
    </location>
</feature>
<dbReference type="STRING" id="796604.A0A2X0LWL4"/>
<feature type="compositionally biased region" description="Polar residues" evidence="2">
    <location>
        <begin position="597"/>
        <end position="608"/>
    </location>
</feature>
<dbReference type="GO" id="GO:0045022">
    <property type="term" value="P:early endosome to late endosome transport"/>
    <property type="evidence" value="ECO:0007669"/>
    <property type="project" value="TreeGrafter"/>
</dbReference>
<evidence type="ECO:0000256" key="2">
    <source>
        <dbReference type="SAM" id="MobiDB-lite"/>
    </source>
</evidence>
<dbReference type="InterPro" id="IPR051248">
    <property type="entry name" value="UPF0507/Ank_repeat_27"/>
</dbReference>
<feature type="region of interest" description="Disordered" evidence="2">
    <location>
        <begin position="1"/>
        <end position="115"/>
    </location>
</feature>
<accession>A0A2X0LWL4</accession>
<evidence type="ECO:0000313" key="4">
    <source>
        <dbReference type="EMBL" id="SGY16204.1"/>
    </source>
</evidence>
<dbReference type="GO" id="GO:0005085">
    <property type="term" value="F:guanyl-nucleotide exchange factor activity"/>
    <property type="evidence" value="ECO:0007669"/>
    <property type="project" value="TreeGrafter"/>
</dbReference>
<feature type="region of interest" description="Disordered" evidence="2">
    <location>
        <begin position="581"/>
        <end position="615"/>
    </location>
</feature>
<feature type="compositionally biased region" description="Polar residues" evidence="2">
    <location>
        <begin position="1253"/>
        <end position="1268"/>
    </location>
</feature>
<feature type="compositionally biased region" description="Low complexity" evidence="2">
    <location>
        <begin position="1681"/>
        <end position="1694"/>
    </location>
</feature>
<feature type="compositionally biased region" description="Acidic residues" evidence="2">
    <location>
        <begin position="417"/>
        <end position="440"/>
    </location>
</feature>
<feature type="compositionally biased region" description="Low complexity" evidence="2">
    <location>
        <begin position="59"/>
        <end position="73"/>
    </location>
</feature>
<feature type="compositionally biased region" description="Low complexity" evidence="2">
    <location>
        <begin position="581"/>
        <end position="595"/>
    </location>
</feature>
<feature type="domain" description="VPS9" evidence="3">
    <location>
        <begin position="1060"/>
        <end position="1194"/>
    </location>
</feature>
<dbReference type="GO" id="GO:0005886">
    <property type="term" value="C:plasma membrane"/>
    <property type="evidence" value="ECO:0007669"/>
    <property type="project" value="TreeGrafter"/>
</dbReference>
<evidence type="ECO:0000313" key="5">
    <source>
        <dbReference type="Proteomes" id="UP000249464"/>
    </source>
</evidence>
<proteinExistence type="inferred from homology"/>
<feature type="compositionally biased region" description="Polar residues" evidence="2">
    <location>
        <begin position="360"/>
        <end position="370"/>
    </location>
</feature>
<feature type="region of interest" description="Disordered" evidence="2">
    <location>
        <begin position="815"/>
        <end position="837"/>
    </location>
</feature>
<organism evidence="4 5">
    <name type="scientific">Microbotryum silenes-dioicae</name>
    <dbReference type="NCBI Taxonomy" id="796604"/>
    <lineage>
        <taxon>Eukaryota</taxon>
        <taxon>Fungi</taxon>
        <taxon>Dikarya</taxon>
        <taxon>Basidiomycota</taxon>
        <taxon>Pucciniomycotina</taxon>
        <taxon>Microbotryomycetes</taxon>
        <taxon>Microbotryales</taxon>
        <taxon>Microbotryaceae</taxon>
        <taxon>Microbotryum</taxon>
    </lineage>
</organism>
<feature type="compositionally biased region" description="Low complexity" evidence="2">
    <location>
        <begin position="1717"/>
        <end position="1743"/>
    </location>
</feature>
<dbReference type="GO" id="GO:0005770">
    <property type="term" value="C:late endosome"/>
    <property type="evidence" value="ECO:0007669"/>
    <property type="project" value="TreeGrafter"/>
</dbReference>
<dbReference type="PANTHER" id="PTHR24170">
    <property type="entry name" value="ANKYRIN REPEAT DOMAIN-CONTAINING PROTEIN 27"/>
    <property type="match status" value="1"/>
</dbReference>
<comment type="similarity">
    <text evidence="1">Belongs to the UPF0507 family.</text>
</comment>
<reference evidence="4 5" key="1">
    <citation type="submission" date="2016-11" db="EMBL/GenBank/DDBJ databases">
        <authorList>
            <person name="Jaros S."/>
            <person name="Januszkiewicz K."/>
            <person name="Wedrychowicz H."/>
        </authorList>
    </citation>
    <scope>NUCLEOTIDE SEQUENCE [LARGE SCALE GENOMIC DNA]</scope>
</reference>
<dbReference type="GO" id="GO:0005769">
    <property type="term" value="C:early endosome"/>
    <property type="evidence" value="ECO:0007669"/>
    <property type="project" value="TreeGrafter"/>
</dbReference>
<feature type="compositionally biased region" description="Polar residues" evidence="2">
    <location>
        <begin position="750"/>
        <end position="767"/>
    </location>
</feature>
<feature type="compositionally biased region" description="Polar residues" evidence="2">
    <location>
        <begin position="1"/>
        <end position="27"/>
    </location>
</feature>
<feature type="region of interest" description="Disordered" evidence="2">
    <location>
        <begin position="750"/>
        <end position="773"/>
    </location>
</feature>
<feature type="region of interest" description="Disordered" evidence="2">
    <location>
        <begin position="1681"/>
        <end position="1743"/>
    </location>
</feature>
<feature type="region of interest" description="Disordered" evidence="2">
    <location>
        <begin position="1364"/>
        <end position="1383"/>
    </location>
</feature>
<feature type="region of interest" description="Disordered" evidence="2">
    <location>
        <begin position="1455"/>
        <end position="1483"/>
    </location>
</feature>
<dbReference type="GO" id="GO:0097422">
    <property type="term" value="C:tubular endosome"/>
    <property type="evidence" value="ECO:0007669"/>
    <property type="project" value="TreeGrafter"/>
</dbReference>
<dbReference type="Gene3D" id="1.20.1050.80">
    <property type="entry name" value="VPS9 domain"/>
    <property type="match status" value="1"/>
</dbReference>
<feature type="region of interest" description="Disordered" evidence="2">
    <location>
        <begin position="345"/>
        <end position="443"/>
    </location>
</feature>
<dbReference type="PANTHER" id="PTHR24170:SF1">
    <property type="entry name" value="DOMAIN PROTEIN, PUTATIVE (AFU_ORTHOLOGUE AFUA_1G09870)-RELATED"/>
    <property type="match status" value="1"/>
</dbReference>
<gene>
    <name evidence="4" type="primary">BQ5605_C012g06802</name>
    <name evidence="4" type="ORF">BQ5605_C012G06802</name>
</gene>
<dbReference type="Proteomes" id="UP000249464">
    <property type="component" value="Unassembled WGS sequence"/>
</dbReference>
<dbReference type="EMBL" id="FQNC01000014">
    <property type="protein sequence ID" value="SGY16204.1"/>
    <property type="molecule type" value="Genomic_DNA"/>
</dbReference>
<dbReference type="PROSITE" id="PS51205">
    <property type="entry name" value="VPS9"/>
    <property type="match status" value="1"/>
</dbReference>
<dbReference type="GO" id="GO:0030133">
    <property type="term" value="C:transport vesicle"/>
    <property type="evidence" value="ECO:0007669"/>
    <property type="project" value="TreeGrafter"/>
</dbReference>
<dbReference type="InterPro" id="IPR037191">
    <property type="entry name" value="VPS9_dom_sf"/>
</dbReference>
<evidence type="ECO:0000259" key="3">
    <source>
        <dbReference type="PROSITE" id="PS51205"/>
    </source>
</evidence>
<feature type="region of interest" description="Disordered" evidence="2">
    <location>
        <begin position="1226"/>
        <end position="1354"/>
    </location>
</feature>
<dbReference type="InterPro" id="IPR003123">
    <property type="entry name" value="VPS9"/>
</dbReference>
<keyword evidence="5" id="KW-1185">Reference proteome</keyword>
<dbReference type="GO" id="GO:0000149">
    <property type="term" value="F:SNARE binding"/>
    <property type="evidence" value="ECO:0007669"/>
    <property type="project" value="TreeGrafter"/>
</dbReference>
<feature type="compositionally biased region" description="Low complexity" evidence="2">
    <location>
        <begin position="656"/>
        <end position="677"/>
    </location>
</feature>
<feature type="compositionally biased region" description="Basic residues" evidence="2">
    <location>
        <begin position="74"/>
        <end position="84"/>
    </location>
</feature>
<feature type="compositionally biased region" description="Polar residues" evidence="2">
    <location>
        <begin position="1461"/>
        <end position="1479"/>
    </location>
</feature>
<evidence type="ECO:0000256" key="1">
    <source>
        <dbReference type="ARBA" id="ARBA00007428"/>
    </source>
</evidence>
<protein>
    <submittedName>
        <fullName evidence="4">BQ5605_C012g06802 protein</fullName>
    </submittedName>
</protein>
<dbReference type="Pfam" id="PF02204">
    <property type="entry name" value="VPS9"/>
    <property type="match status" value="1"/>
</dbReference>